<feature type="transmembrane region" description="Helical" evidence="1">
    <location>
        <begin position="45"/>
        <end position="73"/>
    </location>
</feature>
<keyword evidence="1" id="KW-0472">Membrane</keyword>
<sequence length="485" mass="52909">MPLIEYPALLLRFLRQRFDLRDDTADPAVIEDSVESGVTFRGTNLWVLIFAILIASVGLNVNSTAVIIGAMLISPLMGPLVSVGYSAATNNPDLLRRAVKNLGLAVVISLLTSTVYFLLTPLSGAQSELLARTEPTIWDVLIALFGGLAGAVGLTRREKSNVIPGVAIATALMPPLCTAGYGLASGHWDYALGAFYLFSINCVFITLAAFLVIRFLGLPAHRFQDEAQARRVRRLMLAAAVVVAGPSVWLGYRIVQRSVYAHAAEEFVAKELDFAGTYVVTRQIDPRQRTINVLLVGRPVDTARLGAARRQLASYRLNRTSLVVRQGLQAYDSLDAQTLRQSLLEDMRARQSQAQSRYEVELNRMQQLVVAARTTLPAPEALLREAQVEHPAVRRLSLTVLPRPAVVRDSLPADTVLVVSAETRDALPLAERQRLAQWLRARTNRPQVQLLVVPVPARPAAANVSLPAVRVQSSATLAPKAAKSK</sequence>
<feature type="transmembrane region" description="Helical" evidence="1">
    <location>
        <begin position="234"/>
        <end position="252"/>
    </location>
</feature>
<gene>
    <name evidence="2" type="ORF">O9Z63_08130</name>
</gene>
<dbReference type="Proteomes" id="UP001211872">
    <property type="component" value="Chromosome"/>
</dbReference>
<protein>
    <submittedName>
        <fullName evidence="2">DUF389 domain-containing protein</fullName>
    </submittedName>
</protein>
<dbReference type="InterPro" id="IPR005240">
    <property type="entry name" value="DUF389"/>
</dbReference>
<keyword evidence="1" id="KW-1133">Transmembrane helix</keyword>
<accession>A0ABY7PTG7</accession>
<keyword evidence="3" id="KW-1185">Reference proteome</keyword>
<reference evidence="2 3" key="1">
    <citation type="journal article" date="2011" name="Int. J. Syst. Evol. Microbiol.">
        <title>Hymenobacter yonginensis sp. nov., isolated from a mesotrophic artificial lake.</title>
        <authorList>
            <person name="Joung Y."/>
            <person name="Cho S.H."/>
            <person name="Kim H."/>
            <person name="Kim S.B."/>
            <person name="Joh K."/>
        </authorList>
    </citation>
    <scope>NUCLEOTIDE SEQUENCE [LARGE SCALE GENOMIC DNA]</scope>
    <source>
        <strain evidence="2 3">KCTC 22745</strain>
    </source>
</reference>
<evidence type="ECO:0000256" key="1">
    <source>
        <dbReference type="SAM" id="Phobius"/>
    </source>
</evidence>
<proteinExistence type="predicted"/>
<evidence type="ECO:0000313" key="2">
    <source>
        <dbReference type="EMBL" id="WBO86215.1"/>
    </source>
</evidence>
<dbReference type="PANTHER" id="PTHR20992:SF9">
    <property type="entry name" value="AT15442P-RELATED"/>
    <property type="match status" value="1"/>
</dbReference>
<organism evidence="2 3">
    <name type="scientific">Hymenobacter yonginensis</name>
    <dbReference type="NCBI Taxonomy" id="748197"/>
    <lineage>
        <taxon>Bacteria</taxon>
        <taxon>Pseudomonadati</taxon>
        <taxon>Bacteroidota</taxon>
        <taxon>Cytophagia</taxon>
        <taxon>Cytophagales</taxon>
        <taxon>Hymenobacteraceae</taxon>
        <taxon>Hymenobacter</taxon>
    </lineage>
</organism>
<feature type="transmembrane region" description="Helical" evidence="1">
    <location>
        <begin position="162"/>
        <end position="184"/>
    </location>
</feature>
<keyword evidence="1" id="KW-0812">Transmembrane</keyword>
<dbReference type="PANTHER" id="PTHR20992">
    <property type="entry name" value="AT15442P-RELATED"/>
    <property type="match status" value="1"/>
</dbReference>
<dbReference type="RefSeq" id="WP_270128798.1">
    <property type="nucleotide sequence ID" value="NZ_CP115396.1"/>
</dbReference>
<name>A0ABY7PTG7_9BACT</name>
<dbReference type="EMBL" id="CP115396">
    <property type="protein sequence ID" value="WBO86215.1"/>
    <property type="molecule type" value="Genomic_DNA"/>
</dbReference>
<feature type="transmembrane region" description="Helical" evidence="1">
    <location>
        <begin position="136"/>
        <end position="155"/>
    </location>
</feature>
<feature type="transmembrane region" description="Helical" evidence="1">
    <location>
        <begin position="102"/>
        <end position="124"/>
    </location>
</feature>
<evidence type="ECO:0000313" key="3">
    <source>
        <dbReference type="Proteomes" id="UP001211872"/>
    </source>
</evidence>
<dbReference type="Pfam" id="PF04087">
    <property type="entry name" value="DUF389"/>
    <property type="match status" value="1"/>
</dbReference>
<feature type="transmembrane region" description="Helical" evidence="1">
    <location>
        <begin position="190"/>
        <end position="213"/>
    </location>
</feature>